<evidence type="ECO:0000256" key="1">
    <source>
        <dbReference type="ARBA" id="ARBA00022517"/>
    </source>
</evidence>
<comment type="function">
    <text evidence="2">One of several proteins that assist in the late maturation steps of the functional core of the 30S ribosomal subunit. Associates with free 30S ribosomal subunits (but not with 30S subunits that are part of 70S ribosomes or polysomes). Required for efficient processing of 16S rRNA. May interact with the 5'-terminal helix region of 16S rRNA.</text>
</comment>
<dbReference type="PANTHER" id="PTHR33515:SF1">
    <property type="entry name" value="RIBOSOME-BINDING FACTOR A, CHLOROPLASTIC-RELATED"/>
    <property type="match status" value="1"/>
</dbReference>
<reference evidence="3 4" key="1">
    <citation type="submission" date="2021-10" db="EMBL/GenBank/DDBJ databases">
        <title>Whole-genome sequencing analysis of Laribacter hongkongensis: virulence gene profiles, carbohydrate-active enzyme prediction, and antimicrobial resistance characterization.</title>
        <authorList>
            <person name="Yuan P."/>
            <person name="Zhan Y."/>
            <person name="Chen D."/>
        </authorList>
    </citation>
    <scope>NUCLEOTIDE SEQUENCE [LARGE SCALE GENOMIC DNA]</scope>
    <source>
        <strain evidence="3 4">W67</strain>
    </source>
</reference>
<dbReference type="HAMAP" id="MF_00003">
    <property type="entry name" value="RbfA"/>
    <property type="match status" value="1"/>
</dbReference>
<dbReference type="InterPro" id="IPR023799">
    <property type="entry name" value="RbfA_dom_sf"/>
</dbReference>
<dbReference type="GO" id="GO:0005829">
    <property type="term" value="C:cytosol"/>
    <property type="evidence" value="ECO:0007669"/>
    <property type="project" value="TreeGrafter"/>
</dbReference>
<dbReference type="Pfam" id="PF02033">
    <property type="entry name" value="RBFA"/>
    <property type="match status" value="1"/>
</dbReference>
<dbReference type="GeneID" id="75108699"/>
<name>A0AAW5DJH5_9NEIS</name>
<dbReference type="PROSITE" id="PS01319">
    <property type="entry name" value="RBFA"/>
    <property type="match status" value="1"/>
</dbReference>
<dbReference type="Gene3D" id="3.30.300.20">
    <property type="match status" value="1"/>
</dbReference>
<protein>
    <recommendedName>
        <fullName evidence="2">Ribosome-binding factor A</fullName>
    </recommendedName>
</protein>
<dbReference type="GO" id="GO:0030490">
    <property type="term" value="P:maturation of SSU-rRNA"/>
    <property type="evidence" value="ECO:0007669"/>
    <property type="project" value="UniProtKB-UniRule"/>
</dbReference>
<dbReference type="NCBIfam" id="TIGR00082">
    <property type="entry name" value="rbfA"/>
    <property type="match status" value="1"/>
</dbReference>
<dbReference type="Proteomes" id="UP001200247">
    <property type="component" value="Unassembled WGS sequence"/>
</dbReference>
<keyword evidence="1 2" id="KW-0690">Ribosome biogenesis</keyword>
<keyword evidence="2" id="KW-0963">Cytoplasm</keyword>
<gene>
    <name evidence="2 3" type="primary">rbfA</name>
    <name evidence="3" type="ORF">LH440_04270</name>
</gene>
<dbReference type="RefSeq" id="WP_162142332.1">
    <property type="nucleotide sequence ID" value="NZ_CP022115.1"/>
</dbReference>
<comment type="subunit">
    <text evidence="2">Monomer. Binds 30S ribosomal subunits, but not 50S ribosomal subunits or 70S ribosomes.</text>
</comment>
<dbReference type="EMBL" id="JAJAXM010000005">
    <property type="protein sequence ID" value="MCG9025123.1"/>
    <property type="molecule type" value="Genomic_DNA"/>
</dbReference>
<dbReference type="SUPFAM" id="SSF89919">
    <property type="entry name" value="Ribosome-binding factor A, RbfA"/>
    <property type="match status" value="1"/>
</dbReference>
<dbReference type="PANTHER" id="PTHR33515">
    <property type="entry name" value="RIBOSOME-BINDING FACTOR A, CHLOROPLASTIC-RELATED"/>
    <property type="match status" value="1"/>
</dbReference>
<dbReference type="InterPro" id="IPR015946">
    <property type="entry name" value="KH_dom-like_a/b"/>
</dbReference>
<accession>A0AAW5DJH5</accession>
<dbReference type="InterPro" id="IPR000238">
    <property type="entry name" value="RbfA"/>
</dbReference>
<proteinExistence type="inferred from homology"/>
<dbReference type="InterPro" id="IPR020053">
    <property type="entry name" value="Ribosome-bd_factorA_CS"/>
</dbReference>
<evidence type="ECO:0000256" key="2">
    <source>
        <dbReference type="HAMAP-Rule" id="MF_00003"/>
    </source>
</evidence>
<organism evidence="3 4">
    <name type="scientific">Laribacter hongkongensis</name>
    <dbReference type="NCBI Taxonomy" id="168471"/>
    <lineage>
        <taxon>Bacteria</taxon>
        <taxon>Pseudomonadati</taxon>
        <taxon>Pseudomonadota</taxon>
        <taxon>Betaproteobacteria</taxon>
        <taxon>Neisseriales</taxon>
        <taxon>Aquaspirillaceae</taxon>
        <taxon>Laribacter</taxon>
    </lineage>
</organism>
<evidence type="ECO:0000313" key="3">
    <source>
        <dbReference type="EMBL" id="MCG9025123.1"/>
    </source>
</evidence>
<comment type="caution">
    <text evidence="3">The sequence shown here is derived from an EMBL/GenBank/DDBJ whole genome shotgun (WGS) entry which is preliminary data.</text>
</comment>
<dbReference type="GO" id="GO:0043024">
    <property type="term" value="F:ribosomal small subunit binding"/>
    <property type="evidence" value="ECO:0007669"/>
    <property type="project" value="TreeGrafter"/>
</dbReference>
<evidence type="ECO:0000313" key="4">
    <source>
        <dbReference type="Proteomes" id="UP001200247"/>
    </source>
</evidence>
<sequence length="130" mass="15024">MMARKKGFSRADRVADQIQRDLAELIRVELKDPRIGFITLTGVEVTRDYSHAKVFYTVLNSEDLSETQSTLERASGWLRSEIARGIRLFTVPELHFVYDESVERGMYMDRLLDQVAEADAQLPRDDDKQD</sequence>
<comment type="similarity">
    <text evidence="2">Belongs to the RbfA family.</text>
</comment>
<dbReference type="AlphaFoldDB" id="A0AAW5DJH5"/>
<comment type="subcellular location">
    <subcellularLocation>
        <location evidence="2">Cytoplasm</location>
    </subcellularLocation>
</comment>